<feature type="region of interest" description="Disordered" evidence="1">
    <location>
        <begin position="1"/>
        <end position="56"/>
    </location>
</feature>
<proteinExistence type="predicted"/>
<dbReference type="EMBL" id="BSPG01000015">
    <property type="protein sequence ID" value="GLS44850.1"/>
    <property type="molecule type" value="Genomic_DNA"/>
</dbReference>
<dbReference type="Proteomes" id="UP001156881">
    <property type="component" value="Unassembled WGS sequence"/>
</dbReference>
<reference evidence="2" key="1">
    <citation type="journal article" date="2014" name="Int. J. Syst. Evol. Microbiol.">
        <title>Complete genome of a new Firmicutes species belonging to the dominant human colonic microbiota ('Ruminococcus bicirculans') reveals two chromosomes and a selective capacity to utilize plant glucans.</title>
        <authorList>
            <consortium name="NISC Comparative Sequencing Program"/>
            <person name="Wegmann U."/>
            <person name="Louis P."/>
            <person name="Goesmann A."/>
            <person name="Henrissat B."/>
            <person name="Duncan S.H."/>
            <person name="Flint H.J."/>
        </authorList>
    </citation>
    <scope>NUCLEOTIDE SEQUENCE</scope>
    <source>
        <strain evidence="2">NBRC 107710</strain>
    </source>
</reference>
<evidence type="ECO:0000256" key="1">
    <source>
        <dbReference type="SAM" id="MobiDB-lite"/>
    </source>
</evidence>
<evidence type="ECO:0000313" key="5">
    <source>
        <dbReference type="Proteomes" id="UP001156881"/>
    </source>
</evidence>
<reference evidence="5" key="2">
    <citation type="journal article" date="2019" name="Int. J. Syst. Evol. Microbiol.">
        <title>The Global Catalogue of Microorganisms (GCM) 10K type strain sequencing project: providing services to taxonomists for standard genome sequencing and annotation.</title>
        <authorList>
            <consortium name="The Broad Institute Genomics Platform"/>
            <consortium name="The Broad Institute Genome Sequencing Center for Infectious Disease"/>
            <person name="Wu L."/>
            <person name="Ma J."/>
        </authorList>
    </citation>
    <scope>NUCLEOTIDE SEQUENCE [LARGE SCALE GENOMIC DNA]</scope>
    <source>
        <strain evidence="5">NBRC 107710</strain>
    </source>
</reference>
<comment type="caution">
    <text evidence="3">The sequence shown here is derived from an EMBL/GenBank/DDBJ whole genome shotgun (WGS) entry which is preliminary data.</text>
</comment>
<reference evidence="2" key="4">
    <citation type="submission" date="2023-01" db="EMBL/GenBank/DDBJ databases">
        <title>Draft genome sequence of Methylobacterium brachythecii strain NBRC 107710.</title>
        <authorList>
            <person name="Sun Q."/>
            <person name="Mori K."/>
        </authorList>
    </citation>
    <scope>NUCLEOTIDE SEQUENCE</scope>
    <source>
        <strain evidence="2">NBRC 107710</strain>
    </source>
</reference>
<evidence type="ECO:0000313" key="3">
    <source>
        <dbReference type="EMBL" id="MBB3903778.1"/>
    </source>
</evidence>
<gene>
    <name evidence="2" type="ORF">GCM10007884_28390</name>
    <name evidence="3" type="ORF">GGR33_003292</name>
</gene>
<dbReference type="RefSeq" id="WP_183507047.1">
    <property type="nucleotide sequence ID" value="NZ_BSPG01000015.1"/>
</dbReference>
<evidence type="ECO:0000313" key="4">
    <source>
        <dbReference type="Proteomes" id="UP000517759"/>
    </source>
</evidence>
<accession>A0A7W6AJE9</accession>
<evidence type="ECO:0000313" key="2">
    <source>
        <dbReference type="EMBL" id="GLS44850.1"/>
    </source>
</evidence>
<sequence>MSEPARNSSLHDTTSRSAAQSGPLRDWLAAMRATTPEARQPEPEAPQPVVEESKPSGWAPRLVVPAEVQQAQTQVQAQAQDDEVAELIAENMMLKAKLRLAADRQDEFQILLAQEVRELRAHVSEEIGKLEDLRGERDLWKARCEALMQPLFNGAR</sequence>
<organism evidence="3 4">
    <name type="scientific">Methylobacterium brachythecii</name>
    <dbReference type="NCBI Taxonomy" id="1176177"/>
    <lineage>
        <taxon>Bacteria</taxon>
        <taxon>Pseudomonadati</taxon>
        <taxon>Pseudomonadota</taxon>
        <taxon>Alphaproteobacteria</taxon>
        <taxon>Hyphomicrobiales</taxon>
        <taxon>Methylobacteriaceae</taxon>
        <taxon>Methylobacterium</taxon>
    </lineage>
</organism>
<protein>
    <submittedName>
        <fullName evidence="3">Uncharacterized protein</fullName>
    </submittedName>
</protein>
<reference evidence="3 4" key="3">
    <citation type="submission" date="2020-08" db="EMBL/GenBank/DDBJ databases">
        <title>Genomic Encyclopedia of Type Strains, Phase IV (KMG-IV): sequencing the most valuable type-strain genomes for metagenomic binning, comparative biology and taxonomic classification.</title>
        <authorList>
            <person name="Goeker M."/>
        </authorList>
    </citation>
    <scope>NUCLEOTIDE SEQUENCE [LARGE SCALE GENOMIC DNA]</scope>
    <source>
        <strain evidence="3 4">DSM 24105</strain>
    </source>
</reference>
<dbReference type="Proteomes" id="UP000517759">
    <property type="component" value="Unassembled WGS sequence"/>
</dbReference>
<dbReference type="EMBL" id="JACIDN010000006">
    <property type="protein sequence ID" value="MBB3903778.1"/>
    <property type="molecule type" value="Genomic_DNA"/>
</dbReference>
<feature type="compositionally biased region" description="Polar residues" evidence="1">
    <location>
        <begin position="1"/>
        <end position="20"/>
    </location>
</feature>
<keyword evidence="5" id="KW-1185">Reference proteome</keyword>
<name>A0A7W6AJE9_9HYPH</name>
<dbReference type="AlphaFoldDB" id="A0A7W6AJE9"/>